<sequence>MVQIFIIISKAEMRSRPKLPLFNIIQKYIINRTTKPNKPKPETLKGSENLTRHGDVNRPKSRTDLPNL</sequence>
<evidence type="ECO:0000256" key="1">
    <source>
        <dbReference type="SAM" id="MobiDB-lite"/>
    </source>
</evidence>
<evidence type="ECO:0000313" key="2">
    <source>
        <dbReference type="EMBL" id="DAD77511.1"/>
    </source>
</evidence>
<organism evidence="2">
    <name type="scientific">Podoviridae sp. ctaNW81</name>
    <dbReference type="NCBI Taxonomy" id="2826562"/>
    <lineage>
        <taxon>Viruses</taxon>
        <taxon>Duplodnaviria</taxon>
        <taxon>Heunggongvirae</taxon>
        <taxon>Uroviricota</taxon>
        <taxon>Caudoviricetes</taxon>
    </lineage>
</organism>
<reference evidence="2" key="1">
    <citation type="journal article" date="2021" name="Proc. Natl. Acad. Sci. U.S.A.">
        <title>A Catalog of Tens of Thousands of Viruses from Human Metagenomes Reveals Hidden Associations with Chronic Diseases.</title>
        <authorList>
            <person name="Tisza M.J."/>
            <person name="Buck C.B."/>
        </authorList>
    </citation>
    <scope>NUCLEOTIDE SEQUENCE</scope>
    <source>
        <strain evidence="2">CtaNW81</strain>
    </source>
</reference>
<feature type="region of interest" description="Disordered" evidence="1">
    <location>
        <begin position="32"/>
        <end position="68"/>
    </location>
</feature>
<protein>
    <submittedName>
        <fullName evidence="2">Uncharacterized protein</fullName>
    </submittedName>
</protein>
<name>A0A8S5M5Z2_9CAUD</name>
<proteinExistence type="predicted"/>
<dbReference type="EMBL" id="BK014826">
    <property type="protein sequence ID" value="DAD77511.1"/>
    <property type="molecule type" value="Genomic_DNA"/>
</dbReference>
<accession>A0A8S5M5Z2</accession>
<feature type="compositionally biased region" description="Basic and acidic residues" evidence="1">
    <location>
        <begin position="39"/>
        <end position="68"/>
    </location>
</feature>